<keyword evidence="2 7" id="KW-0812">Transmembrane</keyword>
<dbReference type="GO" id="GO:0005886">
    <property type="term" value="C:plasma membrane"/>
    <property type="evidence" value="ECO:0007669"/>
    <property type="project" value="UniProtKB-SubCell"/>
</dbReference>
<keyword evidence="4 10" id="KW-0067">ATP-binding</keyword>
<feature type="domain" description="ABC transmembrane type-1" evidence="9">
    <location>
        <begin position="24"/>
        <end position="304"/>
    </location>
</feature>
<dbReference type="InterPro" id="IPR011527">
    <property type="entry name" value="ABC1_TM_dom"/>
</dbReference>
<dbReference type="InterPro" id="IPR003439">
    <property type="entry name" value="ABC_transporter-like_ATP-bd"/>
</dbReference>
<dbReference type="EMBL" id="DRUZ01000035">
    <property type="protein sequence ID" value="HHS01456.1"/>
    <property type="molecule type" value="Genomic_DNA"/>
</dbReference>
<evidence type="ECO:0000256" key="6">
    <source>
        <dbReference type="ARBA" id="ARBA00023136"/>
    </source>
</evidence>
<evidence type="ECO:0000256" key="1">
    <source>
        <dbReference type="ARBA" id="ARBA00004651"/>
    </source>
</evidence>
<dbReference type="AlphaFoldDB" id="A0A7C5Z3T2"/>
<dbReference type="Gene3D" id="1.20.1560.10">
    <property type="entry name" value="ABC transporter type 1, transmembrane domain"/>
    <property type="match status" value="1"/>
</dbReference>
<dbReference type="PROSITE" id="PS50893">
    <property type="entry name" value="ABC_TRANSPORTER_2"/>
    <property type="match status" value="1"/>
</dbReference>
<dbReference type="GO" id="GO:0015421">
    <property type="term" value="F:ABC-type oligopeptide transporter activity"/>
    <property type="evidence" value="ECO:0007669"/>
    <property type="project" value="TreeGrafter"/>
</dbReference>
<name>A0A7C5Z3T2_9FIRM</name>
<dbReference type="SUPFAM" id="SSF90123">
    <property type="entry name" value="ABC transporter transmembrane region"/>
    <property type="match status" value="1"/>
</dbReference>
<dbReference type="InterPro" id="IPR027417">
    <property type="entry name" value="P-loop_NTPase"/>
</dbReference>
<dbReference type="SMART" id="SM00382">
    <property type="entry name" value="AAA"/>
    <property type="match status" value="1"/>
</dbReference>
<dbReference type="PANTHER" id="PTHR43394:SF1">
    <property type="entry name" value="ATP-BINDING CASSETTE SUB-FAMILY B MEMBER 10, MITOCHONDRIAL"/>
    <property type="match status" value="1"/>
</dbReference>
<protein>
    <submittedName>
        <fullName evidence="10">ABC transporter ATP-binding protein</fullName>
    </submittedName>
</protein>
<evidence type="ECO:0000313" key="10">
    <source>
        <dbReference type="EMBL" id="HHS01456.1"/>
    </source>
</evidence>
<comment type="caution">
    <text evidence="10">The sequence shown here is derived from an EMBL/GenBank/DDBJ whole genome shotgun (WGS) entry which is preliminary data.</text>
</comment>
<dbReference type="PANTHER" id="PTHR43394">
    <property type="entry name" value="ATP-DEPENDENT PERMEASE MDL1, MITOCHONDRIAL"/>
    <property type="match status" value="1"/>
</dbReference>
<evidence type="ECO:0000256" key="5">
    <source>
        <dbReference type="ARBA" id="ARBA00022989"/>
    </source>
</evidence>
<dbReference type="GO" id="GO:0005524">
    <property type="term" value="F:ATP binding"/>
    <property type="evidence" value="ECO:0007669"/>
    <property type="project" value="UniProtKB-KW"/>
</dbReference>
<proteinExistence type="predicted"/>
<feature type="transmembrane region" description="Helical" evidence="7">
    <location>
        <begin position="128"/>
        <end position="155"/>
    </location>
</feature>
<dbReference type="InterPro" id="IPR003593">
    <property type="entry name" value="AAA+_ATPase"/>
</dbReference>
<evidence type="ECO:0000259" key="9">
    <source>
        <dbReference type="PROSITE" id="PS50929"/>
    </source>
</evidence>
<dbReference type="Gene3D" id="3.40.50.300">
    <property type="entry name" value="P-loop containing nucleotide triphosphate hydrolases"/>
    <property type="match status" value="1"/>
</dbReference>
<evidence type="ECO:0000256" key="7">
    <source>
        <dbReference type="SAM" id="Phobius"/>
    </source>
</evidence>
<evidence type="ECO:0000256" key="3">
    <source>
        <dbReference type="ARBA" id="ARBA00022741"/>
    </source>
</evidence>
<keyword evidence="3" id="KW-0547">Nucleotide-binding</keyword>
<comment type="subcellular location">
    <subcellularLocation>
        <location evidence="1">Cell membrane</location>
        <topology evidence="1">Multi-pass membrane protein</topology>
    </subcellularLocation>
</comment>
<dbReference type="SUPFAM" id="SSF52540">
    <property type="entry name" value="P-loop containing nucleoside triphosphate hydrolases"/>
    <property type="match status" value="1"/>
</dbReference>
<feature type="transmembrane region" description="Helical" evidence="7">
    <location>
        <begin position="161"/>
        <end position="179"/>
    </location>
</feature>
<dbReference type="InterPro" id="IPR017871">
    <property type="entry name" value="ABC_transporter-like_CS"/>
</dbReference>
<dbReference type="GO" id="GO:0016887">
    <property type="term" value="F:ATP hydrolysis activity"/>
    <property type="evidence" value="ECO:0007669"/>
    <property type="project" value="InterPro"/>
</dbReference>
<dbReference type="CDD" id="cd07346">
    <property type="entry name" value="ABC_6TM_exporters"/>
    <property type="match status" value="1"/>
</dbReference>
<dbReference type="PROSITE" id="PS00211">
    <property type="entry name" value="ABC_TRANSPORTER_1"/>
    <property type="match status" value="1"/>
</dbReference>
<feature type="transmembrane region" description="Helical" evidence="7">
    <location>
        <begin position="20"/>
        <end position="40"/>
    </location>
</feature>
<reference evidence="10" key="1">
    <citation type="journal article" date="2020" name="mSystems">
        <title>Genome- and Community-Level Interaction Insights into Carbon Utilization and Element Cycling Functions of Hydrothermarchaeota in Hydrothermal Sediment.</title>
        <authorList>
            <person name="Zhou Z."/>
            <person name="Liu Y."/>
            <person name="Xu W."/>
            <person name="Pan J."/>
            <person name="Luo Z.H."/>
            <person name="Li M."/>
        </authorList>
    </citation>
    <scope>NUCLEOTIDE SEQUENCE [LARGE SCALE GENOMIC DNA]</scope>
    <source>
        <strain evidence="10">SpSt-102</strain>
    </source>
</reference>
<accession>A0A7C5Z3T2</accession>
<dbReference type="Pfam" id="PF00664">
    <property type="entry name" value="ABC_membrane"/>
    <property type="match status" value="1"/>
</dbReference>
<feature type="transmembrane region" description="Helical" evidence="7">
    <location>
        <begin position="275"/>
        <end position="295"/>
    </location>
</feature>
<organism evidence="10">
    <name type="scientific">Caldicellulosiruptor owensensis</name>
    <dbReference type="NCBI Taxonomy" id="55205"/>
    <lineage>
        <taxon>Bacteria</taxon>
        <taxon>Bacillati</taxon>
        <taxon>Bacillota</taxon>
        <taxon>Bacillota incertae sedis</taxon>
        <taxon>Caldicellulosiruptorales</taxon>
        <taxon>Caldicellulosiruptoraceae</taxon>
        <taxon>Caldicellulosiruptor</taxon>
    </lineage>
</organism>
<dbReference type="Pfam" id="PF00005">
    <property type="entry name" value="ABC_tran"/>
    <property type="match status" value="1"/>
</dbReference>
<dbReference type="PROSITE" id="PS50929">
    <property type="entry name" value="ABC_TM1F"/>
    <property type="match status" value="1"/>
</dbReference>
<feature type="transmembrane region" description="Helical" evidence="7">
    <location>
        <begin position="60"/>
        <end position="82"/>
    </location>
</feature>
<evidence type="ECO:0000256" key="2">
    <source>
        <dbReference type="ARBA" id="ARBA00022692"/>
    </source>
</evidence>
<dbReference type="FunFam" id="3.40.50.300:FF:000218">
    <property type="entry name" value="Multidrug ABC transporter ATP-binding protein"/>
    <property type="match status" value="1"/>
</dbReference>
<evidence type="ECO:0000256" key="4">
    <source>
        <dbReference type="ARBA" id="ARBA00022840"/>
    </source>
</evidence>
<dbReference type="InterPro" id="IPR039421">
    <property type="entry name" value="Type_1_exporter"/>
</dbReference>
<sequence length="579" mass="65608">MNKEISVYNKFYDVVRRNLFVLGVVAVLSILVAFLNVYLIKFEKEITDAAILKNKGLFKGLLIGVLVIICLKIPVEYIKAYLFGKFAEKTLMDLRVEISKKLIFSPINFIEKNATGDFISRLTSDLSIVAGFFTSALDQLLYHPVVFIIGLIYAIHLNWKMTLISFAIIPITILIAFIISKPVERFTKKQQDLYGNTNAIFQDIISGISVIKVFKLERYFYKKFENSLLKSFSEGLKSAKVETLLEPVKTIIQLGPVLLVILTGGVMVMKSQLTFGGLMAFIELMNIFIAPMNILPNIINSYRKAAAASKRLNEILSQYLEESGSEKGFDEYEYAVEFEDVWFSYENDLEKAVLKNFNLKVKRSEKIAFVGSSGCGKSTIVKLILGMYKPQKGCVKVFGIPTSQWNLYSLREKISVVNQDIYLFPDTIFENIRYGRYSATYEEIIEAARKSEIHEFIMSLPRGFETELKEGSVNVSGGQRQRIAIARAILRSSDVYIFDEATSALDADSENNILKTLSNNLKDKTIITIAHRFSSIKNVDRIIVIDRGTVAEEGSHDDLLCKKGMYYQLYTAQLMNELV</sequence>
<keyword evidence="6 7" id="KW-0472">Membrane</keyword>
<keyword evidence="5 7" id="KW-1133">Transmembrane helix</keyword>
<gene>
    <name evidence="10" type="ORF">ENL71_02835</name>
</gene>
<evidence type="ECO:0000259" key="8">
    <source>
        <dbReference type="PROSITE" id="PS50893"/>
    </source>
</evidence>
<dbReference type="InterPro" id="IPR036640">
    <property type="entry name" value="ABC1_TM_sf"/>
</dbReference>
<feature type="transmembrane region" description="Helical" evidence="7">
    <location>
        <begin position="250"/>
        <end position="269"/>
    </location>
</feature>
<feature type="domain" description="ABC transporter" evidence="8">
    <location>
        <begin position="336"/>
        <end position="572"/>
    </location>
</feature>